<feature type="compositionally biased region" description="Low complexity" evidence="1">
    <location>
        <begin position="236"/>
        <end position="252"/>
    </location>
</feature>
<evidence type="ECO:0000256" key="2">
    <source>
        <dbReference type="SAM" id="SignalP"/>
    </source>
</evidence>
<organism evidence="3 4">
    <name type="scientific">Prorocentrum cordatum</name>
    <dbReference type="NCBI Taxonomy" id="2364126"/>
    <lineage>
        <taxon>Eukaryota</taxon>
        <taxon>Sar</taxon>
        <taxon>Alveolata</taxon>
        <taxon>Dinophyceae</taxon>
        <taxon>Prorocentrales</taxon>
        <taxon>Prorocentraceae</taxon>
        <taxon>Prorocentrum</taxon>
    </lineage>
</organism>
<dbReference type="Proteomes" id="UP001189429">
    <property type="component" value="Unassembled WGS sequence"/>
</dbReference>
<keyword evidence="4" id="KW-1185">Reference proteome</keyword>
<accession>A0ABN9WHA5</accession>
<feature type="region of interest" description="Disordered" evidence="1">
    <location>
        <begin position="196"/>
        <end position="283"/>
    </location>
</feature>
<dbReference type="EMBL" id="CAUYUJ010018725">
    <property type="protein sequence ID" value="CAK0885846.1"/>
    <property type="molecule type" value="Genomic_DNA"/>
</dbReference>
<proteinExistence type="predicted"/>
<gene>
    <name evidence="3" type="ORF">PCOR1329_LOCUS67341</name>
</gene>
<comment type="caution">
    <text evidence="3">The sequence shown here is derived from an EMBL/GenBank/DDBJ whole genome shotgun (WGS) entry which is preliminary data.</text>
</comment>
<sequence>MRAARAVLFALPIAAALGPRSRSSPQLLGAQSSQSSVRATTGLSAWGRDAASSHSQVDSDAGDNTVVGASADDEDVTRAAEDDPVIGGSVDDSEPPGGEDQGQEQTEARPWKSLREPEEDNVSRWRYQPANGIHTYTRKEPTINSERTKIKVMPGEVVSVVEERRGEQGVTFLRIANGTGWMFDSKPGVGTMCVKVEDSPAPLPQPAPEAAAREPAGGSGGGRAGPPEEQPKRPPQRAAAAEAPSQRGAAASTERREGGRGGGRALAAGGLRVDAGARRKAGE</sequence>
<feature type="compositionally biased region" description="Basic and acidic residues" evidence="1">
    <location>
        <begin position="106"/>
        <end position="116"/>
    </location>
</feature>
<feature type="chain" id="PRO_5047005238" evidence="2">
    <location>
        <begin position="17"/>
        <end position="283"/>
    </location>
</feature>
<reference evidence="3" key="1">
    <citation type="submission" date="2023-10" db="EMBL/GenBank/DDBJ databases">
        <authorList>
            <person name="Chen Y."/>
            <person name="Shah S."/>
            <person name="Dougan E. K."/>
            <person name="Thang M."/>
            <person name="Chan C."/>
        </authorList>
    </citation>
    <scope>NUCLEOTIDE SEQUENCE [LARGE SCALE GENOMIC DNA]</scope>
</reference>
<feature type="compositionally biased region" description="Low complexity" evidence="1">
    <location>
        <begin position="265"/>
        <end position="274"/>
    </location>
</feature>
<protein>
    <submittedName>
        <fullName evidence="3">Uncharacterized protein</fullName>
    </submittedName>
</protein>
<feature type="non-terminal residue" evidence="3">
    <location>
        <position position="283"/>
    </location>
</feature>
<keyword evidence="2" id="KW-0732">Signal</keyword>
<name>A0ABN9WHA5_9DINO</name>
<evidence type="ECO:0000313" key="4">
    <source>
        <dbReference type="Proteomes" id="UP001189429"/>
    </source>
</evidence>
<evidence type="ECO:0000313" key="3">
    <source>
        <dbReference type="EMBL" id="CAK0885846.1"/>
    </source>
</evidence>
<feature type="signal peptide" evidence="2">
    <location>
        <begin position="1"/>
        <end position="16"/>
    </location>
</feature>
<feature type="region of interest" description="Disordered" evidence="1">
    <location>
        <begin position="19"/>
        <end position="122"/>
    </location>
</feature>
<feature type="compositionally biased region" description="Polar residues" evidence="1">
    <location>
        <begin position="21"/>
        <end position="43"/>
    </location>
</feature>
<evidence type="ECO:0000256" key="1">
    <source>
        <dbReference type="SAM" id="MobiDB-lite"/>
    </source>
</evidence>